<dbReference type="Proteomes" id="UP000035526">
    <property type="component" value="Unassembled WGS sequence"/>
</dbReference>
<comment type="caution">
    <text evidence="1">The sequence shown here is derived from an EMBL/GenBank/DDBJ whole genome shotgun (WGS) entry which is preliminary data.</text>
</comment>
<sequence length="121" mass="14699">MIKRHKDELKIMKGRLKEIGFNLEKEDDYSGTFENGTNWQIVFTTEPYYEGYNIWVRKKDSENSDIRRIGFSIFFLIGNFLTNPSFMFNDILNFIIEYKDKIFDETFPYKEKYDELNKIPY</sequence>
<accession>A0A837J4V9</accession>
<name>A0A837J4V9_9BACT</name>
<organism evidence="1 2">
    <name type="scientific">Aliarcobacter butzleri L351</name>
    <dbReference type="NCBI Taxonomy" id="1447259"/>
    <lineage>
        <taxon>Bacteria</taxon>
        <taxon>Pseudomonadati</taxon>
        <taxon>Campylobacterota</taxon>
        <taxon>Epsilonproteobacteria</taxon>
        <taxon>Campylobacterales</taxon>
        <taxon>Arcobacteraceae</taxon>
        <taxon>Aliarcobacter</taxon>
    </lineage>
</organism>
<dbReference type="AlphaFoldDB" id="A0A837J4V9"/>
<gene>
    <name evidence="1" type="ORF">AF76_07590</name>
</gene>
<protein>
    <submittedName>
        <fullName evidence="1">Uncharacterized protein</fullName>
    </submittedName>
</protein>
<evidence type="ECO:0000313" key="2">
    <source>
        <dbReference type="Proteomes" id="UP000035526"/>
    </source>
</evidence>
<evidence type="ECO:0000313" key="1">
    <source>
        <dbReference type="EMBL" id="KLE00571.1"/>
    </source>
</evidence>
<dbReference type="EMBL" id="JAIS01000085">
    <property type="protein sequence ID" value="KLE00571.1"/>
    <property type="molecule type" value="Genomic_DNA"/>
</dbReference>
<proteinExistence type="predicted"/>
<reference evidence="1 2" key="1">
    <citation type="submission" date="2014-01" db="EMBL/GenBank/DDBJ databases">
        <title>Development of a Comparative Genomic Fingerprinting Assay for High Resolution Genotyping of Arcobacter butzleri.</title>
        <authorList>
            <person name="Webb A.L."/>
            <person name="Inglis G.D."/>
            <person name="Kruczkiewicz P."/>
            <person name="Selinger L.B."/>
            <person name="Taboada E.N."/>
        </authorList>
    </citation>
    <scope>NUCLEOTIDE SEQUENCE [LARGE SCALE GENOMIC DNA]</scope>
    <source>
        <strain evidence="1 2">L351</strain>
    </source>
</reference>
<dbReference type="RefSeq" id="WP_046991884.1">
    <property type="nucleotide sequence ID" value="NZ_JAIS01000085.1"/>
</dbReference>